<reference evidence="3 4" key="1">
    <citation type="submission" date="2020-10" db="EMBL/GenBank/DDBJ databases">
        <title>The Coptis chinensis genome and diversification of protoberbering-type alkaloids.</title>
        <authorList>
            <person name="Wang B."/>
            <person name="Shu S."/>
            <person name="Song C."/>
            <person name="Liu Y."/>
        </authorList>
    </citation>
    <scope>NUCLEOTIDE SEQUENCE [LARGE SCALE GENOMIC DNA]</scope>
    <source>
        <strain evidence="3">HL-2020</strain>
        <tissue evidence="3">Leaf</tissue>
    </source>
</reference>
<feature type="compositionally biased region" description="Polar residues" evidence="1">
    <location>
        <begin position="91"/>
        <end position="104"/>
    </location>
</feature>
<evidence type="ECO:0000313" key="3">
    <source>
        <dbReference type="EMBL" id="KAF9595261.1"/>
    </source>
</evidence>
<sequence>VLTLALGTPEHGGRVRGVGDRVTPTQYFCLIKHGSKKHVRALESKAREEEEKGKKEEPKRKKAEEKGKEELKKRKELKNKYKELEAKFNDRLTSPASEKIASNSHKSDNRDHIPPLGGAHSKRKPKNKEEKSRPSETNSEPNFRKVHAKGTSHSPLPNPMLHLGKDMSCSLAMGSKSNIVAKGKVYVELGPETKLHNVPLGPNNARVSVDKILEGKDHVALPIPVRDELVILKDALGSQVAWPKHLVVDSIEELSCSLAVGSKSNIVAKGKVYLELGPETKLHNVPLGPNNACISVDKILGGKDHVALPIPFRDELVILKDALRSQVAWPKHLVLKGIETKKANPPIPAKNSKKENAEVASRAPGRSCSLAVDFKSNVVAKGIVYEELGLKTKLHNVPLGQYNSHVAVGKILEGKEQDLLPIPVGDKLKFVEDAIGSHVAWPRELVVKANQEKIGQPSKSKGDKTKLAGHNKGSDLCTSFGAMIGTIIQSGRLKFPYGQELFGDNIEFSYIETNDVKDVCNLESVESPCMVAYMRCLYEKFVCSRDGYLFVNPAVFSVADSKEKTKLVLDRLREANMNEIVFIPYNPCFHWIVIVIDLSSMNVYWLDSLHGKCTGDMEIIINTTRNVRIAYLTLSSGIEKDKGHTKQDNYSLPKVFPIS</sequence>
<evidence type="ECO:0000256" key="1">
    <source>
        <dbReference type="SAM" id="MobiDB-lite"/>
    </source>
</evidence>
<dbReference type="Proteomes" id="UP000631114">
    <property type="component" value="Unassembled WGS sequence"/>
</dbReference>
<feature type="domain" description="DUF8039" evidence="2">
    <location>
        <begin position="252"/>
        <end position="334"/>
    </location>
</feature>
<dbReference type="PANTHER" id="PTHR33018">
    <property type="entry name" value="OS10G0338966 PROTEIN-RELATED"/>
    <property type="match status" value="1"/>
</dbReference>
<dbReference type="InterPro" id="IPR058352">
    <property type="entry name" value="DUF8039"/>
</dbReference>
<evidence type="ECO:0000313" key="4">
    <source>
        <dbReference type="Proteomes" id="UP000631114"/>
    </source>
</evidence>
<dbReference type="OrthoDB" id="1106387at2759"/>
<dbReference type="InterPro" id="IPR038765">
    <property type="entry name" value="Papain-like_cys_pep_sf"/>
</dbReference>
<feature type="compositionally biased region" description="Basic and acidic residues" evidence="1">
    <location>
        <begin position="40"/>
        <end position="90"/>
    </location>
</feature>
<keyword evidence="4" id="KW-1185">Reference proteome</keyword>
<dbReference type="Gene3D" id="3.40.395.10">
    <property type="entry name" value="Adenoviral Proteinase, Chain A"/>
    <property type="match status" value="1"/>
</dbReference>
<dbReference type="SUPFAM" id="SSF54001">
    <property type="entry name" value="Cysteine proteinases"/>
    <property type="match status" value="1"/>
</dbReference>
<dbReference type="AlphaFoldDB" id="A0A835H8I9"/>
<dbReference type="Pfam" id="PF26133">
    <property type="entry name" value="DUF8039"/>
    <property type="match status" value="3"/>
</dbReference>
<dbReference type="EMBL" id="JADFTS010000008">
    <property type="protein sequence ID" value="KAF9595261.1"/>
    <property type="molecule type" value="Genomic_DNA"/>
</dbReference>
<dbReference type="PANTHER" id="PTHR33018:SF31">
    <property type="entry name" value="TRANSPOSASE, PTTA_EN_SPM, PLANT"/>
    <property type="match status" value="1"/>
</dbReference>
<feature type="region of interest" description="Disordered" evidence="1">
    <location>
        <begin position="35"/>
        <end position="158"/>
    </location>
</feature>
<feature type="domain" description="DUF8039" evidence="2">
    <location>
        <begin position="367"/>
        <end position="447"/>
    </location>
</feature>
<feature type="domain" description="DUF8039" evidence="2">
    <location>
        <begin position="162"/>
        <end position="248"/>
    </location>
</feature>
<accession>A0A835H8I9</accession>
<gene>
    <name evidence="3" type="ORF">IFM89_038264</name>
</gene>
<evidence type="ECO:0000259" key="2">
    <source>
        <dbReference type="Pfam" id="PF26133"/>
    </source>
</evidence>
<feature type="non-terminal residue" evidence="3">
    <location>
        <position position="659"/>
    </location>
</feature>
<proteinExistence type="predicted"/>
<comment type="caution">
    <text evidence="3">The sequence shown here is derived from an EMBL/GenBank/DDBJ whole genome shotgun (WGS) entry which is preliminary data.</text>
</comment>
<organism evidence="3 4">
    <name type="scientific">Coptis chinensis</name>
    <dbReference type="NCBI Taxonomy" id="261450"/>
    <lineage>
        <taxon>Eukaryota</taxon>
        <taxon>Viridiplantae</taxon>
        <taxon>Streptophyta</taxon>
        <taxon>Embryophyta</taxon>
        <taxon>Tracheophyta</taxon>
        <taxon>Spermatophyta</taxon>
        <taxon>Magnoliopsida</taxon>
        <taxon>Ranunculales</taxon>
        <taxon>Ranunculaceae</taxon>
        <taxon>Coptidoideae</taxon>
        <taxon>Coptis</taxon>
    </lineage>
</organism>
<protein>
    <recommendedName>
        <fullName evidence="2">DUF8039 domain-containing protein</fullName>
    </recommendedName>
</protein>
<name>A0A835H8I9_9MAGN</name>